<name>A0ABR0BTC6_PURLI</name>
<evidence type="ECO:0000256" key="1">
    <source>
        <dbReference type="SAM" id="MobiDB-lite"/>
    </source>
</evidence>
<evidence type="ECO:0000313" key="2">
    <source>
        <dbReference type="EMBL" id="KAK4087295.1"/>
    </source>
</evidence>
<organism evidence="2 3">
    <name type="scientific">Purpureocillium lilacinum</name>
    <name type="common">Paecilomyces lilacinus</name>
    <dbReference type="NCBI Taxonomy" id="33203"/>
    <lineage>
        <taxon>Eukaryota</taxon>
        <taxon>Fungi</taxon>
        <taxon>Dikarya</taxon>
        <taxon>Ascomycota</taxon>
        <taxon>Pezizomycotina</taxon>
        <taxon>Sordariomycetes</taxon>
        <taxon>Hypocreomycetidae</taxon>
        <taxon>Hypocreales</taxon>
        <taxon>Ophiocordycipitaceae</taxon>
        <taxon>Purpureocillium</taxon>
    </lineage>
</organism>
<gene>
    <name evidence="2" type="ORF">Purlil1_8370</name>
</gene>
<dbReference type="EMBL" id="JAWRVI010000033">
    <property type="protein sequence ID" value="KAK4087295.1"/>
    <property type="molecule type" value="Genomic_DNA"/>
</dbReference>
<sequence length="387" mass="42554">MIGGASHQREQGEGRDRREEHRAPPKGDAMQAGRRAGKPPGGTVPVSELGWDGIGRWHVSAEPSKPWFVWPGRRRRSGSHRRPRPIIVRQRQQQRIGGLGCHEPLESRGTSRRRRRLLHDSQSLVVEAASRRPPALVAAPARGRVRSRRRRLDETLDGHRAGGDASQDETTGVDSILVVVPAKFLKRAGPQPQSHLRRRDSLSTEPHCTSRRLQRGGDGRFQRSQQNPQTRSSAVPMLGVAAITALISVDADVSTHLAVSYSEALMRSIAVPDSQPRSARSSAARHTPTNMFPCAKPIVRIRSASMQLPRPRQENAEPRLPGAVCGVLSLSRIDDIVQSSDITPQRRISLPATPAFTSPLHSSHAMPMQSSPPASGTAYHQAWRCRP</sequence>
<proteinExistence type="predicted"/>
<feature type="region of interest" description="Disordered" evidence="1">
    <location>
        <begin position="353"/>
        <end position="380"/>
    </location>
</feature>
<feature type="region of interest" description="Disordered" evidence="1">
    <location>
        <begin position="140"/>
        <end position="170"/>
    </location>
</feature>
<feature type="region of interest" description="Disordered" evidence="1">
    <location>
        <begin position="272"/>
        <end position="291"/>
    </location>
</feature>
<reference evidence="2 3" key="1">
    <citation type="journal article" date="2024" name="Microbiol. Resour. Announc.">
        <title>Genome annotations for the ascomycete fungi Trichoderma harzianum, Trichoderma aggressivum, and Purpureocillium lilacinum.</title>
        <authorList>
            <person name="Beijen E.P.W."/>
            <person name="Ohm R.A."/>
        </authorList>
    </citation>
    <scope>NUCLEOTIDE SEQUENCE [LARGE SCALE GENOMIC DNA]</scope>
    <source>
        <strain evidence="2 3">CBS 150709</strain>
    </source>
</reference>
<protein>
    <submittedName>
        <fullName evidence="2">Uncharacterized protein</fullName>
    </submittedName>
</protein>
<feature type="region of interest" description="Disordered" evidence="1">
    <location>
        <begin position="1"/>
        <end position="49"/>
    </location>
</feature>
<feature type="compositionally biased region" description="Basic and acidic residues" evidence="1">
    <location>
        <begin position="151"/>
        <end position="162"/>
    </location>
</feature>
<accession>A0ABR0BTC6</accession>
<feature type="region of interest" description="Disordered" evidence="1">
    <location>
        <begin position="188"/>
        <end position="233"/>
    </location>
</feature>
<dbReference type="Proteomes" id="UP001287286">
    <property type="component" value="Unassembled WGS sequence"/>
</dbReference>
<evidence type="ECO:0000313" key="3">
    <source>
        <dbReference type="Proteomes" id="UP001287286"/>
    </source>
</evidence>
<comment type="caution">
    <text evidence="2">The sequence shown here is derived from an EMBL/GenBank/DDBJ whole genome shotgun (WGS) entry which is preliminary data.</text>
</comment>
<feature type="compositionally biased region" description="Polar residues" evidence="1">
    <location>
        <begin position="222"/>
        <end position="233"/>
    </location>
</feature>
<feature type="compositionally biased region" description="Basic and acidic residues" evidence="1">
    <location>
        <begin position="7"/>
        <end position="25"/>
    </location>
</feature>
<keyword evidence="3" id="KW-1185">Reference proteome</keyword>